<organism evidence="1 2">
    <name type="scientific">Sclerotinia borealis (strain F-4128)</name>
    <dbReference type="NCBI Taxonomy" id="1432307"/>
    <lineage>
        <taxon>Eukaryota</taxon>
        <taxon>Fungi</taxon>
        <taxon>Dikarya</taxon>
        <taxon>Ascomycota</taxon>
        <taxon>Pezizomycotina</taxon>
        <taxon>Leotiomycetes</taxon>
        <taxon>Helotiales</taxon>
        <taxon>Sclerotiniaceae</taxon>
        <taxon>Sclerotinia</taxon>
    </lineage>
</organism>
<gene>
    <name evidence="1" type="ORF">SBOR_6292</name>
</gene>
<dbReference type="HOGENOM" id="CLU_022048_7_6_1"/>
<dbReference type="Proteomes" id="UP000019487">
    <property type="component" value="Unassembled WGS sequence"/>
</dbReference>
<dbReference type="EMBL" id="AYSA01000330">
    <property type="protein sequence ID" value="ESZ93311.1"/>
    <property type="molecule type" value="Genomic_DNA"/>
</dbReference>
<dbReference type="STRING" id="1432307.W9CBU4"/>
<proteinExistence type="predicted"/>
<keyword evidence="2" id="KW-1185">Reference proteome</keyword>
<evidence type="ECO:0000313" key="1">
    <source>
        <dbReference type="EMBL" id="ESZ93311.1"/>
    </source>
</evidence>
<sequence length="422" mass="46612">MAAISVANMDSILVGNHCFAGIDEESSKLIIQLQLADIERSSSKGKGRADDVSDVSIAFKLQKKELENDALFLSDQQMTRSIALAVQSDGEIVTEAVSRDNVSARDHTMAIQLYQGPGTTNTTPESAVIAQSDIQIIDEEVLEKLQILYVSGRNTKNDDTVELNDRGCGPVAGSLPESSSWASTRPAPPKTATTTTCVVCQDKIKFCNAARVPGSCRYEYCRACLEHLFLLSMSNESLFPPHCCSKPITIASVHLFLTSDIVYAFEQKRIEFETLNRIYCCSKRCSAFIYPSRIINSVTTYGKCGTRTHTLCKMEAHLGDCSNDTVLQGVLDIAREKGWCKCGAAFCYTCGQKWKTCRCERWQEDNLVARATEIANRRPEYQLLDRPYQVIGQSSATDAQIAVAAQTLRENHALQLGSRIKN</sequence>
<name>W9CBU4_SCLBF</name>
<evidence type="ECO:0000313" key="2">
    <source>
        <dbReference type="Proteomes" id="UP000019487"/>
    </source>
</evidence>
<comment type="caution">
    <text evidence="1">The sequence shown here is derived from an EMBL/GenBank/DDBJ whole genome shotgun (WGS) entry which is preliminary data.</text>
</comment>
<dbReference type="AlphaFoldDB" id="W9CBU4"/>
<accession>W9CBU4</accession>
<reference evidence="1 2" key="1">
    <citation type="journal article" date="2014" name="Genome Announc.">
        <title>Draft genome sequence of Sclerotinia borealis, a psychrophilic plant pathogenic fungus.</title>
        <authorList>
            <person name="Mardanov A.V."/>
            <person name="Beletsky A.V."/>
            <person name="Kadnikov V.V."/>
            <person name="Ignatov A.N."/>
            <person name="Ravin N.V."/>
        </authorList>
    </citation>
    <scope>NUCLEOTIDE SEQUENCE [LARGE SCALE GENOMIC DNA]</scope>
    <source>
        <strain evidence="2">F-4157</strain>
    </source>
</reference>
<evidence type="ECO:0008006" key="3">
    <source>
        <dbReference type="Google" id="ProtNLM"/>
    </source>
</evidence>
<dbReference type="Gene3D" id="1.20.120.1750">
    <property type="match status" value="1"/>
</dbReference>
<protein>
    <recommendedName>
        <fullName evidence="3">IBR domain-containing protein</fullName>
    </recommendedName>
</protein>
<dbReference type="OrthoDB" id="9977870at2759"/>